<dbReference type="Gene3D" id="3.40.50.150">
    <property type="entry name" value="Vaccinia Virus protein VP39"/>
    <property type="match status" value="1"/>
</dbReference>
<comment type="catalytic activity">
    <reaction evidence="15">
        <text>7-[(3S)-(3-amino-3-methoxycarbonyl)propyl]wyosine(37) in tRNA(Phe) + S-adenosyl-L-methionine + CO2 = wybutosine(37) in tRNA(Phe) + S-adenosyl-L-homocysteine + 2 H(+)</text>
        <dbReference type="Rhea" id="RHEA:37119"/>
        <dbReference type="Rhea" id="RHEA-COMP:11844"/>
        <dbReference type="Rhea" id="RHEA-COMP:11847"/>
        <dbReference type="ChEBI" id="CHEBI:15378"/>
        <dbReference type="ChEBI" id="CHEBI:16526"/>
        <dbReference type="ChEBI" id="CHEBI:57856"/>
        <dbReference type="ChEBI" id="CHEBI:59789"/>
        <dbReference type="ChEBI" id="CHEBI:73544"/>
        <dbReference type="ChEBI" id="CHEBI:74275"/>
        <dbReference type="EC" id="2.3.1.231"/>
    </reaction>
</comment>
<dbReference type="SMART" id="SM00558">
    <property type="entry name" value="JmjC"/>
    <property type="match status" value="1"/>
</dbReference>
<feature type="region of interest" description="Disordered" evidence="16">
    <location>
        <begin position="878"/>
        <end position="905"/>
    </location>
</feature>
<dbReference type="FunFam" id="2.60.120.650:FF:000043">
    <property type="entry name" value="tRNA wybutosine-synthesizing protein 4"/>
    <property type="match status" value="1"/>
</dbReference>
<dbReference type="SUPFAM" id="SSF53335">
    <property type="entry name" value="S-adenosyl-L-methionine-dependent methyltransferases"/>
    <property type="match status" value="1"/>
</dbReference>
<feature type="compositionally biased region" description="Polar residues" evidence="16">
    <location>
        <begin position="83"/>
        <end position="92"/>
    </location>
</feature>
<evidence type="ECO:0000313" key="19">
    <source>
        <dbReference type="Proteomes" id="UP000245764"/>
    </source>
</evidence>
<dbReference type="InterPro" id="IPR029063">
    <property type="entry name" value="SAM-dependent_MTases_sf"/>
</dbReference>
<dbReference type="GO" id="GO:0008175">
    <property type="term" value="F:tRNA methyltransferase activity"/>
    <property type="evidence" value="ECO:0007669"/>
    <property type="project" value="TreeGrafter"/>
</dbReference>
<dbReference type="GO" id="GO:0030488">
    <property type="term" value="P:tRNA methylation"/>
    <property type="evidence" value="ECO:0007669"/>
    <property type="project" value="TreeGrafter"/>
</dbReference>
<dbReference type="AlphaFoldDB" id="A0A2H1GY25"/>
<dbReference type="SUPFAM" id="SSF51197">
    <property type="entry name" value="Clavaminate synthase-like"/>
    <property type="match status" value="1"/>
</dbReference>
<evidence type="ECO:0000256" key="11">
    <source>
        <dbReference type="ARBA" id="ARBA00025588"/>
    </source>
</evidence>
<comment type="function">
    <text evidence="11">Probable S-adenosyl-L-methionine-dependent methyltransferase that acts as a component of the wybutosine biosynthesis pathway. Wybutosine is a hyper modified guanosine with a tricyclic base found at the 3'-position adjacent to the anticodon of eukaryotic phenylalanine tRNA. May methylate the carboxyl group of leucine residues to form alpha-leucine ester residues.</text>
</comment>
<dbReference type="EMBL" id="LT854261">
    <property type="protein sequence ID" value="SMR58443.1"/>
    <property type="molecule type" value="Genomic_DNA"/>
</dbReference>
<dbReference type="Proteomes" id="UP000245764">
    <property type="component" value="Chromosome 9"/>
</dbReference>
<evidence type="ECO:0000256" key="13">
    <source>
        <dbReference type="ARBA" id="ARBA00030231"/>
    </source>
</evidence>
<keyword evidence="7" id="KW-0489">Methyltransferase</keyword>
<dbReference type="SUPFAM" id="SSF117281">
    <property type="entry name" value="Kelch motif"/>
    <property type="match status" value="1"/>
</dbReference>
<keyword evidence="10" id="KW-0819">tRNA processing</keyword>
<dbReference type="PROSITE" id="PS51184">
    <property type="entry name" value="JMJC"/>
    <property type="match status" value="1"/>
</dbReference>
<evidence type="ECO:0000256" key="7">
    <source>
        <dbReference type="ARBA" id="ARBA00022603"/>
    </source>
</evidence>
<evidence type="ECO:0000256" key="9">
    <source>
        <dbReference type="ARBA" id="ARBA00022691"/>
    </source>
</evidence>
<keyword evidence="9" id="KW-0949">S-adenosyl-L-methionine</keyword>
<dbReference type="InterPro" id="IPR041667">
    <property type="entry name" value="Cupin_8"/>
</dbReference>
<comment type="catalytic activity">
    <reaction evidence="1">
        <text>7-[(3S)-3-amino-3-carboxypropyl]wyosine(37) in tRNA(Phe) + S-adenosyl-L-methionine = 7-[(3S)-(3-amino-3-methoxycarbonyl)propyl]wyosine(37) in tRNA(Phe) + S-adenosyl-L-homocysteine</text>
        <dbReference type="Rhea" id="RHEA:36903"/>
        <dbReference type="Rhea" id="RHEA-COMP:10379"/>
        <dbReference type="Rhea" id="RHEA-COMP:11844"/>
        <dbReference type="ChEBI" id="CHEBI:57856"/>
        <dbReference type="ChEBI" id="CHEBI:59789"/>
        <dbReference type="ChEBI" id="CHEBI:73543"/>
        <dbReference type="ChEBI" id="CHEBI:74275"/>
        <dbReference type="EC" id="2.1.1.290"/>
    </reaction>
</comment>
<evidence type="ECO:0000256" key="14">
    <source>
        <dbReference type="ARBA" id="ARBA00030847"/>
    </source>
</evidence>
<evidence type="ECO:0000256" key="2">
    <source>
        <dbReference type="ARBA" id="ARBA00004797"/>
    </source>
</evidence>
<evidence type="ECO:0000256" key="15">
    <source>
        <dbReference type="ARBA" id="ARBA00049250"/>
    </source>
</evidence>
<evidence type="ECO:0000256" key="4">
    <source>
        <dbReference type="ARBA" id="ARBA00012155"/>
    </source>
</evidence>
<evidence type="ECO:0000259" key="17">
    <source>
        <dbReference type="PROSITE" id="PS51184"/>
    </source>
</evidence>
<feature type="domain" description="JmjC" evidence="17">
    <location>
        <begin position="1001"/>
        <end position="1167"/>
    </location>
</feature>
<dbReference type="InterPro" id="IPR007213">
    <property type="entry name" value="Ppm1/Ppm2/Tcmp"/>
</dbReference>
<dbReference type="Pfam" id="PF13418">
    <property type="entry name" value="Beta-prop_TYW4"/>
    <property type="match status" value="1"/>
</dbReference>
<dbReference type="UniPathway" id="UPA00375"/>
<dbReference type="InterPro" id="IPR003347">
    <property type="entry name" value="JmjC_dom"/>
</dbReference>
<dbReference type="InterPro" id="IPR015915">
    <property type="entry name" value="Kelch-typ_b-propeller"/>
</dbReference>
<dbReference type="PANTHER" id="PTHR46529:SF1">
    <property type="entry name" value="TRNA WYBUTOSINE-SYNTHESIZING PROTEIN 4"/>
    <property type="match status" value="1"/>
</dbReference>
<dbReference type="Gene3D" id="2.120.10.80">
    <property type="entry name" value="Kelch-type beta propeller"/>
    <property type="match status" value="1"/>
</dbReference>
<evidence type="ECO:0000256" key="8">
    <source>
        <dbReference type="ARBA" id="ARBA00022679"/>
    </source>
</evidence>
<sequence>MEFMEAHLQLEEKSFSPAARYQGSLQYLILAFTQQPSQYLNVITSSCWSIVYSGRSNLISVLLAQYNYREGSPVMGANDRNDTSPQTESSYAGNKHDNAINPEKALRLLGIRTDSPSSMAADTEADDMDAAHLDNRSAGKMLQAEKFLGTAVQVKRSSSVPMMNGKQTSKPVIDPAKQHRDELIMDTNKSSIVSKRSVEKLYYAGQPEYFRYFVNKFKRRSPLINRGYWLRMKAIEYGVSRFLSERTAKKKIVINLGCGYDPLPWLFLGKQPQLCQNTVFVDVDYPELMQQKLSVIDKTEQLKELLPKFTRTGKESGLLASSDPYVAIGCDLINLSPLQEILQDHLQAGSGSVAILFTSEVSTAYMEREASQAVFQWAATFDDVRFCLLEQHLPDGPDHPFAATMLAHFDKLRTPLRAAGTMEDMKARFVSAGFPESGTDIRSLWELWSDPTFLSAEERRALDRVEPFDEWEEFALFGSHYFLLVAEKEPNKNYSQTSVHRASRASFFAGSSRASMVSSPSSDRPDVPQYHFTASDVVDAHEILEPHDYRRFTAIIPPAFAESSDGSVGLHGGMGTQERLSSCNTYSSFEAGHALEPIIGPPIRNGIMCHAVTKLGSTSNCVLTGGRTSPDKASAESWLRLDGKWRRVQDLPTGRFRHCAVPLVLPTNPRPAHTVLMFGGKTGDGQVLDEWLIWTGETGWQQVAIKGEEKPAARFGATMITDSREGTSGVLIGGMTSAGRVLNDFWHWNLERDMTLTCRNVTTRATAFLKADACILGRFGAQLVRSPQGILMIGGITGARMLTRQDEILNMKTLRPQPLEGSRPLFVGHSVQDVDDSILILGGGATCFSFGTSWSRSCLLNRTPPDSFQMIWQLQTTQEAGKPTAEQSKPFNETPKNPNPSTQSLALPIPTPIPEQTLTSTTSFPTIISASLPIIFKSCDLGRCTSLWTTPYLKSAVGATRPVSIHSPTTPSTSTLSFASKNFTYTTQPFGDFLDAIDAGQHLYLRSLSSTSPSTLPTHLATDFPALAPDFTLPPQLSLAMDSAHSSPLRISGPVNIWLHFDIHANLLCQIRGTKRLLLFPPSDVSHLGFPPSASSSPIDVFASDPPSTLAQTTPYEAILHPGDVLFVPPMWPHTAQPLTDTSVAVNVFFRNLMEKGYAAGKDVYGNRDLAAYEKGRKDLAKIIRAFDGLPAEVAGFYLERLGTELVEKGQGLMRSSAIGGGGGAAVGGASISGPLSDGGNGSAGQNGGGGGENLHHTYAELG</sequence>
<protein>
    <recommendedName>
        <fullName evidence="6">tRNA wybutosine-synthesizing protein 4</fullName>
        <ecNumber evidence="5">2.1.1.290</ecNumber>
        <ecNumber evidence="4">2.3.1.231</ecNumber>
    </recommendedName>
    <alternativeName>
        <fullName evidence="13">Leucine carboxyl methyltransferase 2</fullName>
    </alternativeName>
    <alternativeName>
        <fullName evidence="14">tRNA(Phe) (7-(3-amino-3-(methoxycarbonyl)propyl)wyosine(37)-N)-methoxycarbonyltransferase</fullName>
    </alternativeName>
    <alternativeName>
        <fullName evidence="12">tRNA(Phe) (7-(3-amino-3-carboxypropyl)wyosine(37)-O)-methyltransferase</fullName>
    </alternativeName>
</protein>
<evidence type="ECO:0000256" key="12">
    <source>
        <dbReference type="ARBA" id="ARBA00029750"/>
    </source>
</evidence>
<proteinExistence type="inferred from homology"/>
<evidence type="ECO:0000256" key="10">
    <source>
        <dbReference type="ARBA" id="ARBA00022694"/>
    </source>
</evidence>
<organism evidence="18 19">
    <name type="scientific">Zymoseptoria tritici ST99CH_1E4</name>
    <dbReference type="NCBI Taxonomy" id="1276532"/>
    <lineage>
        <taxon>Eukaryota</taxon>
        <taxon>Fungi</taxon>
        <taxon>Dikarya</taxon>
        <taxon>Ascomycota</taxon>
        <taxon>Pezizomycotina</taxon>
        <taxon>Dothideomycetes</taxon>
        <taxon>Dothideomycetidae</taxon>
        <taxon>Mycosphaerellales</taxon>
        <taxon>Mycosphaerellaceae</taxon>
        <taxon>Zymoseptoria</taxon>
    </lineage>
</organism>
<evidence type="ECO:0000256" key="1">
    <source>
        <dbReference type="ARBA" id="ARBA00001806"/>
    </source>
</evidence>
<accession>A0A2H1GY25</accession>
<dbReference type="EC" id="2.1.1.290" evidence="5"/>
<dbReference type="Gene3D" id="2.60.120.650">
    <property type="entry name" value="Cupin"/>
    <property type="match status" value="1"/>
</dbReference>
<evidence type="ECO:0000313" key="18">
    <source>
        <dbReference type="EMBL" id="SMR58443.1"/>
    </source>
</evidence>
<dbReference type="Pfam" id="PF13621">
    <property type="entry name" value="Cupin_8"/>
    <property type="match status" value="1"/>
</dbReference>
<evidence type="ECO:0000256" key="5">
    <source>
        <dbReference type="ARBA" id="ARBA00012779"/>
    </source>
</evidence>
<evidence type="ECO:0000256" key="16">
    <source>
        <dbReference type="SAM" id="MobiDB-lite"/>
    </source>
</evidence>
<feature type="region of interest" description="Disordered" evidence="16">
    <location>
        <begin position="74"/>
        <end position="97"/>
    </location>
</feature>
<dbReference type="Gene3D" id="6.10.140.1470">
    <property type="match status" value="1"/>
</dbReference>
<keyword evidence="8" id="KW-0808">Transferase</keyword>
<reference evidence="19" key="1">
    <citation type="submission" date="2017-05" db="EMBL/GenBank/DDBJ databases">
        <authorList>
            <person name="Song R."/>
            <person name="Chenine A.L."/>
            <person name="Ruprecht R.M."/>
        </authorList>
    </citation>
    <scope>NUCLEOTIDE SEQUENCE [LARGE SCALE GENOMIC DNA]</scope>
</reference>
<gene>
    <name evidence="18" type="ORF">ZT1E4_G9178</name>
</gene>
<name>A0A2H1GY25_ZYMTR</name>
<dbReference type="EC" id="2.3.1.231" evidence="4"/>
<comment type="similarity">
    <text evidence="3">Belongs to the methyltransferase superfamily. LCMT family.</text>
</comment>
<evidence type="ECO:0000256" key="3">
    <source>
        <dbReference type="ARBA" id="ARBA00010703"/>
    </source>
</evidence>
<evidence type="ECO:0000256" key="6">
    <source>
        <dbReference type="ARBA" id="ARBA00018045"/>
    </source>
</evidence>
<dbReference type="PANTHER" id="PTHR46529">
    <property type="entry name" value="TRNA WYBUTOSINE-SYNTHESIZING PROTEIN 4"/>
    <property type="match status" value="1"/>
</dbReference>
<dbReference type="GO" id="GO:0031591">
    <property type="term" value="P:wybutosine biosynthetic process"/>
    <property type="evidence" value="ECO:0007669"/>
    <property type="project" value="TreeGrafter"/>
</dbReference>
<dbReference type="Pfam" id="PF04072">
    <property type="entry name" value="LCM"/>
    <property type="match status" value="1"/>
</dbReference>
<comment type="pathway">
    <text evidence="2">tRNA modification; wybutosine-tRNA(Phe) biosynthesis.</text>
</comment>